<organism evidence="2">
    <name type="scientific">Arundo donax</name>
    <name type="common">Giant reed</name>
    <name type="synonym">Donax arundinaceus</name>
    <dbReference type="NCBI Taxonomy" id="35708"/>
    <lineage>
        <taxon>Eukaryota</taxon>
        <taxon>Viridiplantae</taxon>
        <taxon>Streptophyta</taxon>
        <taxon>Embryophyta</taxon>
        <taxon>Tracheophyta</taxon>
        <taxon>Spermatophyta</taxon>
        <taxon>Magnoliopsida</taxon>
        <taxon>Liliopsida</taxon>
        <taxon>Poales</taxon>
        <taxon>Poaceae</taxon>
        <taxon>PACMAD clade</taxon>
        <taxon>Arundinoideae</taxon>
        <taxon>Arundineae</taxon>
        <taxon>Arundo</taxon>
    </lineage>
</organism>
<evidence type="ECO:0000313" key="2">
    <source>
        <dbReference type="EMBL" id="JAD98118.1"/>
    </source>
</evidence>
<feature type="signal peptide" evidence="1">
    <location>
        <begin position="1"/>
        <end position="26"/>
    </location>
</feature>
<feature type="chain" id="PRO_5002045389" evidence="1">
    <location>
        <begin position="27"/>
        <end position="45"/>
    </location>
</feature>
<dbReference type="EMBL" id="GBRH01199777">
    <property type="protein sequence ID" value="JAD98118.1"/>
    <property type="molecule type" value="Transcribed_RNA"/>
</dbReference>
<proteinExistence type="predicted"/>
<evidence type="ECO:0000256" key="1">
    <source>
        <dbReference type="SAM" id="SignalP"/>
    </source>
</evidence>
<reference evidence="2" key="1">
    <citation type="submission" date="2014-09" db="EMBL/GenBank/DDBJ databases">
        <authorList>
            <person name="Magalhaes I.L.F."/>
            <person name="Oliveira U."/>
            <person name="Santos F.R."/>
            <person name="Vidigal T.H.D.A."/>
            <person name="Brescovit A.D."/>
            <person name="Santos A.J."/>
        </authorList>
    </citation>
    <scope>NUCLEOTIDE SEQUENCE</scope>
    <source>
        <tissue evidence="2">Shoot tissue taken approximately 20 cm above the soil surface</tissue>
    </source>
</reference>
<accession>A0A0A9EGL1</accession>
<keyword evidence="1" id="KW-0732">Signal</keyword>
<sequence>MASSWGCCGPLCLFLFLFLWFLGIYPTRNSGGACSIAVGIQRCRI</sequence>
<dbReference type="AlphaFoldDB" id="A0A0A9EGL1"/>
<reference evidence="2" key="2">
    <citation type="journal article" date="2015" name="Data Brief">
        <title>Shoot transcriptome of the giant reed, Arundo donax.</title>
        <authorList>
            <person name="Barrero R.A."/>
            <person name="Guerrero F.D."/>
            <person name="Moolhuijzen P."/>
            <person name="Goolsby J.A."/>
            <person name="Tidwell J."/>
            <person name="Bellgard S.E."/>
            <person name="Bellgard M.I."/>
        </authorList>
    </citation>
    <scope>NUCLEOTIDE SEQUENCE</scope>
    <source>
        <tissue evidence="2">Shoot tissue taken approximately 20 cm above the soil surface</tissue>
    </source>
</reference>
<protein>
    <submittedName>
        <fullName evidence="2">Uncharacterized protein</fullName>
    </submittedName>
</protein>
<name>A0A0A9EGL1_ARUDO</name>